<organism evidence="2 3">
    <name type="scientific">Trichoderma longibrachiatum ATCC 18648</name>
    <dbReference type="NCBI Taxonomy" id="983965"/>
    <lineage>
        <taxon>Eukaryota</taxon>
        <taxon>Fungi</taxon>
        <taxon>Dikarya</taxon>
        <taxon>Ascomycota</taxon>
        <taxon>Pezizomycotina</taxon>
        <taxon>Sordariomycetes</taxon>
        <taxon>Hypocreomycetidae</taxon>
        <taxon>Hypocreales</taxon>
        <taxon>Hypocreaceae</taxon>
        <taxon>Trichoderma</taxon>
    </lineage>
</organism>
<evidence type="ECO:0000313" key="3">
    <source>
        <dbReference type="Proteomes" id="UP000240760"/>
    </source>
</evidence>
<dbReference type="AlphaFoldDB" id="A0A2T4BV33"/>
<dbReference type="EMBL" id="KZ679139">
    <property type="protein sequence ID" value="PTB73180.1"/>
    <property type="molecule type" value="Genomic_DNA"/>
</dbReference>
<protein>
    <recommendedName>
        <fullName evidence="4">Transmembrane protein</fullName>
    </recommendedName>
</protein>
<keyword evidence="3" id="KW-1185">Reference proteome</keyword>
<accession>A0A2T4BV33</accession>
<sequence length="114" mass="13378">MFWVGVKKDCVFSFNANVWDGRADGIWTAMFVRKQDNGYALRRFVSLKGVQVVFRCSSSTWYQRYSIWFSSSYSLLLFSFFLLLVFLCALLLFSSLGRTNLYLLLPSLPFFSMW</sequence>
<dbReference type="Proteomes" id="UP000240760">
    <property type="component" value="Unassembled WGS sequence"/>
</dbReference>
<reference evidence="2 3" key="1">
    <citation type="submission" date="2016-07" db="EMBL/GenBank/DDBJ databases">
        <title>Multiple horizontal gene transfer events from other fungi enriched the ability of initially mycotrophic Trichoderma (Ascomycota) to feed on dead plant biomass.</title>
        <authorList>
            <consortium name="DOE Joint Genome Institute"/>
            <person name="Aerts A."/>
            <person name="Atanasova L."/>
            <person name="Chenthamara K."/>
            <person name="Zhang J."/>
            <person name="Grujic M."/>
            <person name="Henrissat B."/>
            <person name="Kuo A."/>
            <person name="Salamov A."/>
            <person name="Lipzen A."/>
            <person name="Labutti K."/>
            <person name="Barry K."/>
            <person name="Miao Y."/>
            <person name="Rahimi M.J."/>
            <person name="Shen Q."/>
            <person name="Grigoriev I.V."/>
            <person name="Kubicek C.P."/>
            <person name="Druzhinina I.S."/>
        </authorList>
    </citation>
    <scope>NUCLEOTIDE SEQUENCE [LARGE SCALE GENOMIC DNA]</scope>
    <source>
        <strain evidence="2 3">ATCC 18648</strain>
    </source>
</reference>
<keyword evidence="1" id="KW-1133">Transmembrane helix</keyword>
<keyword evidence="1" id="KW-0812">Transmembrane</keyword>
<keyword evidence="1" id="KW-0472">Membrane</keyword>
<proteinExistence type="predicted"/>
<feature type="transmembrane region" description="Helical" evidence="1">
    <location>
        <begin position="73"/>
        <end position="96"/>
    </location>
</feature>
<evidence type="ECO:0000256" key="1">
    <source>
        <dbReference type="SAM" id="Phobius"/>
    </source>
</evidence>
<evidence type="ECO:0000313" key="2">
    <source>
        <dbReference type="EMBL" id="PTB73180.1"/>
    </source>
</evidence>
<name>A0A2T4BV33_TRILO</name>
<evidence type="ECO:0008006" key="4">
    <source>
        <dbReference type="Google" id="ProtNLM"/>
    </source>
</evidence>
<gene>
    <name evidence="2" type="ORF">M440DRAFT_1074963</name>
</gene>